<reference evidence="1 2" key="1">
    <citation type="submission" date="2019-03" db="EMBL/GenBank/DDBJ databases">
        <title>First draft genome of Liparis tanakae, snailfish: a comprehensive survey of snailfish specific genes.</title>
        <authorList>
            <person name="Kim W."/>
            <person name="Song I."/>
            <person name="Jeong J.-H."/>
            <person name="Kim D."/>
            <person name="Kim S."/>
            <person name="Ryu S."/>
            <person name="Song J.Y."/>
            <person name="Lee S.K."/>
        </authorList>
    </citation>
    <scope>NUCLEOTIDE SEQUENCE [LARGE SCALE GENOMIC DNA]</scope>
    <source>
        <tissue evidence="1">Muscle</tissue>
    </source>
</reference>
<evidence type="ECO:0000313" key="1">
    <source>
        <dbReference type="EMBL" id="TNN34983.1"/>
    </source>
</evidence>
<accession>A0A4Z2F201</accession>
<keyword evidence="2" id="KW-1185">Reference proteome</keyword>
<protein>
    <submittedName>
        <fullName evidence="1">Uncharacterized protein</fullName>
    </submittedName>
</protein>
<gene>
    <name evidence="1" type="ORF">EYF80_054849</name>
</gene>
<dbReference type="Proteomes" id="UP000314294">
    <property type="component" value="Unassembled WGS sequence"/>
</dbReference>
<proteinExistence type="predicted"/>
<name>A0A4Z2F201_9TELE</name>
<dbReference type="EMBL" id="SRLO01001854">
    <property type="protein sequence ID" value="TNN34983.1"/>
    <property type="molecule type" value="Genomic_DNA"/>
</dbReference>
<organism evidence="1 2">
    <name type="scientific">Liparis tanakae</name>
    <name type="common">Tanaka's snailfish</name>
    <dbReference type="NCBI Taxonomy" id="230148"/>
    <lineage>
        <taxon>Eukaryota</taxon>
        <taxon>Metazoa</taxon>
        <taxon>Chordata</taxon>
        <taxon>Craniata</taxon>
        <taxon>Vertebrata</taxon>
        <taxon>Euteleostomi</taxon>
        <taxon>Actinopterygii</taxon>
        <taxon>Neopterygii</taxon>
        <taxon>Teleostei</taxon>
        <taxon>Neoteleostei</taxon>
        <taxon>Acanthomorphata</taxon>
        <taxon>Eupercaria</taxon>
        <taxon>Perciformes</taxon>
        <taxon>Cottioidei</taxon>
        <taxon>Cottales</taxon>
        <taxon>Liparidae</taxon>
        <taxon>Liparis</taxon>
    </lineage>
</organism>
<evidence type="ECO:0000313" key="2">
    <source>
        <dbReference type="Proteomes" id="UP000314294"/>
    </source>
</evidence>
<comment type="caution">
    <text evidence="1">The sequence shown here is derived from an EMBL/GenBank/DDBJ whole genome shotgun (WGS) entry which is preliminary data.</text>
</comment>
<sequence>MFTFETECSGVRREVKFVVSTDARSSAYVARESYGGAVGSASFSCSRPWMKSLTSALSFIGDVRRKGNSISGMMSRRSLLASITSGLRSVPMSKACVSSSPPPSSL</sequence>
<dbReference type="AlphaFoldDB" id="A0A4Z2F201"/>